<keyword evidence="7" id="KW-1185">Reference proteome</keyword>
<keyword evidence="4" id="KW-0812">Transmembrane</keyword>
<dbReference type="GO" id="GO:0005739">
    <property type="term" value="C:mitochondrion"/>
    <property type="evidence" value="ECO:0007669"/>
    <property type="project" value="TreeGrafter"/>
</dbReference>
<keyword evidence="4" id="KW-0472">Membrane</keyword>
<keyword evidence="3" id="KW-0560">Oxidoreductase</keyword>
<dbReference type="PRINTS" id="PR00420">
    <property type="entry name" value="RNGMNOXGNASE"/>
</dbReference>
<accession>A0A8H7TGF0</accession>
<dbReference type="GO" id="GO:0071949">
    <property type="term" value="F:FAD binding"/>
    <property type="evidence" value="ECO:0007669"/>
    <property type="project" value="InterPro"/>
</dbReference>
<dbReference type="PANTHER" id="PTHR43876">
    <property type="entry name" value="UBIQUINONE BIOSYNTHESIS MONOOXYGENASE COQ6, MITOCHONDRIAL"/>
    <property type="match status" value="1"/>
</dbReference>
<dbReference type="Gene3D" id="3.30.70.2450">
    <property type="match status" value="1"/>
</dbReference>
<evidence type="ECO:0000313" key="6">
    <source>
        <dbReference type="EMBL" id="KAG4418757.1"/>
    </source>
</evidence>
<dbReference type="InterPro" id="IPR051205">
    <property type="entry name" value="UbiH/COQ6_monooxygenase"/>
</dbReference>
<keyword evidence="2" id="KW-0274">FAD</keyword>
<dbReference type="AlphaFoldDB" id="A0A8H7TGF0"/>
<dbReference type="InterPro" id="IPR002938">
    <property type="entry name" value="FAD-bd"/>
</dbReference>
<organism evidence="6 7">
    <name type="scientific">Cadophora malorum</name>
    <dbReference type="NCBI Taxonomy" id="108018"/>
    <lineage>
        <taxon>Eukaryota</taxon>
        <taxon>Fungi</taxon>
        <taxon>Dikarya</taxon>
        <taxon>Ascomycota</taxon>
        <taxon>Pezizomycotina</taxon>
        <taxon>Leotiomycetes</taxon>
        <taxon>Helotiales</taxon>
        <taxon>Ploettnerulaceae</taxon>
        <taxon>Cadophora</taxon>
    </lineage>
</organism>
<keyword evidence="1" id="KW-0285">Flavoprotein</keyword>
<dbReference type="SUPFAM" id="SSF51905">
    <property type="entry name" value="FAD/NAD(P)-binding domain"/>
    <property type="match status" value="1"/>
</dbReference>
<name>A0A8H7TGF0_9HELO</name>
<keyword evidence="4" id="KW-1133">Transmembrane helix</keyword>
<dbReference type="Gene3D" id="3.50.50.60">
    <property type="entry name" value="FAD/NAD(P)-binding domain"/>
    <property type="match status" value="1"/>
</dbReference>
<evidence type="ECO:0000313" key="7">
    <source>
        <dbReference type="Proteomes" id="UP000664132"/>
    </source>
</evidence>
<evidence type="ECO:0000256" key="2">
    <source>
        <dbReference type="ARBA" id="ARBA00022827"/>
    </source>
</evidence>
<evidence type="ECO:0000256" key="4">
    <source>
        <dbReference type="SAM" id="Phobius"/>
    </source>
</evidence>
<comment type="caution">
    <text evidence="6">The sequence shown here is derived from an EMBL/GenBank/DDBJ whole genome shotgun (WGS) entry which is preliminary data.</text>
</comment>
<feature type="transmembrane region" description="Helical" evidence="4">
    <location>
        <begin position="12"/>
        <end position="30"/>
    </location>
</feature>
<dbReference type="Proteomes" id="UP000664132">
    <property type="component" value="Unassembled WGS sequence"/>
</dbReference>
<dbReference type="OrthoDB" id="10016252at2759"/>
<feature type="domain" description="FAD-binding" evidence="5">
    <location>
        <begin position="12"/>
        <end position="350"/>
    </location>
</feature>
<dbReference type="InterPro" id="IPR036188">
    <property type="entry name" value="FAD/NAD-bd_sf"/>
</dbReference>
<dbReference type="PANTHER" id="PTHR43876:SF18">
    <property type="entry name" value="PUTATIVE (AFU_ORTHOLOGUE AFUA_3G09540)-RELATED"/>
    <property type="match status" value="1"/>
</dbReference>
<sequence>MPSVVQTRGFKNVIIVGAGPSGLLLALMLAKKGIPVVILESAPGLDKQPRATHYASPAIHELIRAGVMDDVRAAGFHPDSVVWRKLDGTVLAGLDATIFEGEPDRMTCLPLDKLGAILYRHLEKQETARVEWGSKVMDIGQDEDKAWVEVEKADGRKRFEADYVVGCDGANSQVRRCLFGKSFPGKTWDEQIVATNTYYDFQKYGYNDSNFFIHPEHWHMVARISNDGLWRVTYGEIPGLTKEELSERLPSKFKAMFPGHPDPEEYRVVNFSPYKVHQRLAEKLRVGRFLLAADAAHLCNPFGGLGLTGGIVDIGGLYDCLIGIYEERTDPSILDKYSEIRSKIYKEIIDPVSSENIRRLFDQDPDAALDNDEFLKMCKRTATDLDYSRELQLGVNGIKYDFTKEYTKEQ</sequence>
<dbReference type="Pfam" id="PF01494">
    <property type="entry name" value="FAD_binding_3"/>
    <property type="match status" value="1"/>
</dbReference>
<dbReference type="EMBL" id="JAFJYH010000121">
    <property type="protein sequence ID" value="KAG4418757.1"/>
    <property type="molecule type" value="Genomic_DNA"/>
</dbReference>
<evidence type="ECO:0000256" key="1">
    <source>
        <dbReference type="ARBA" id="ARBA00022630"/>
    </source>
</evidence>
<proteinExistence type="predicted"/>
<dbReference type="GO" id="GO:0016491">
    <property type="term" value="F:oxidoreductase activity"/>
    <property type="evidence" value="ECO:0007669"/>
    <property type="project" value="UniProtKB-KW"/>
</dbReference>
<gene>
    <name evidence="6" type="ORF">IFR04_008119</name>
</gene>
<evidence type="ECO:0000256" key="3">
    <source>
        <dbReference type="ARBA" id="ARBA00023002"/>
    </source>
</evidence>
<protein>
    <recommendedName>
        <fullName evidence="5">FAD-binding domain-containing protein</fullName>
    </recommendedName>
</protein>
<evidence type="ECO:0000259" key="5">
    <source>
        <dbReference type="Pfam" id="PF01494"/>
    </source>
</evidence>
<reference evidence="6" key="1">
    <citation type="submission" date="2021-02" db="EMBL/GenBank/DDBJ databases">
        <title>Genome sequence Cadophora malorum strain M34.</title>
        <authorList>
            <person name="Stefanovic E."/>
            <person name="Vu D."/>
            <person name="Scully C."/>
            <person name="Dijksterhuis J."/>
            <person name="Roader J."/>
            <person name="Houbraken J."/>
        </authorList>
    </citation>
    <scope>NUCLEOTIDE SEQUENCE</scope>
    <source>
        <strain evidence="6">M34</strain>
    </source>
</reference>